<dbReference type="EMBL" id="BKCP01005405">
    <property type="protein sequence ID" value="GER37641.1"/>
    <property type="molecule type" value="Genomic_DNA"/>
</dbReference>
<keyword evidence="3" id="KW-1185">Reference proteome</keyword>
<accession>A0A5A7PYB8</accession>
<proteinExistence type="predicted"/>
<comment type="caution">
    <text evidence="2">The sequence shown here is derived from an EMBL/GenBank/DDBJ whole genome shotgun (WGS) entry which is preliminary data.</text>
</comment>
<dbReference type="OrthoDB" id="10256198at2759"/>
<name>A0A5A7PYB8_STRAF</name>
<evidence type="ECO:0000313" key="2">
    <source>
        <dbReference type="EMBL" id="GER37641.1"/>
    </source>
</evidence>
<sequence>MDYINTSHPNFIGDSKAVDMTLQMEIGDSEKADRNLKSPSIIGRQVNGVVSEQVVRPAADTGGSSWGMSSIFGGHDNHSSAKDKSTSKPSHEPLHIMEQTFSMIHLREAHYTTRYLIIALKKYLTENKLESEADLKATENKIEDIVGDFVEFADKSPGLERRGRGFGIEPDGKYIYEDPKFTEGTAH</sequence>
<reference evidence="3" key="1">
    <citation type="journal article" date="2019" name="Curr. Biol.">
        <title>Genome Sequence of Striga asiatica Provides Insight into the Evolution of Plant Parasitism.</title>
        <authorList>
            <person name="Yoshida S."/>
            <person name="Kim S."/>
            <person name="Wafula E.K."/>
            <person name="Tanskanen J."/>
            <person name="Kim Y.M."/>
            <person name="Honaas L."/>
            <person name="Yang Z."/>
            <person name="Spallek T."/>
            <person name="Conn C.E."/>
            <person name="Ichihashi Y."/>
            <person name="Cheong K."/>
            <person name="Cui S."/>
            <person name="Der J.P."/>
            <person name="Gundlach H."/>
            <person name="Jiao Y."/>
            <person name="Hori C."/>
            <person name="Ishida J.K."/>
            <person name="Kasahara H."/>
            <person name="Kiba T."/>
            <person name="Kim M.S."/>
            <person name="Koo N."/>
            <person name="Laohavisit A."/>
            <person name="Lee Y.H."/>
            <person name="Lumba S."/>
            <person name="McCourt P."/>
            <person name="Mortimer J.C."/>
            <person name="Mutuku J.M."/>
            <person name="Nomura T."/>
            <person name="Sasaki-Sekimoto Y."/>
            <person name="Seto Y."/>
            <person name="Wang Y."/>
            <person name="Wakatake T."/>
            <person name="Sakakibara H."/>
            <person name="Demura T."/>
            <person name="Yamaguchi S."/>
            <person name="Yoneyama K."/>
            <person name="Manabe R.I."/>
            <person name="Nelson D.C."/>
            <person name="Schulman A.H."/>
            <person name="Timko M.P."/>
            <person name="dePamphilis C.W."/>
            <person name="Choi D."/>
            <person name="Shirasu K."/>
        </authorList>
    </citation>
    <scope>NUCLEOTIDE SEQUENCE [LARGE SCALE GENOMIC DNA]</scope>
    <source>
        <strain evidence="3">cv. UVA1</strain>
    </source>
</reference>
<feature type="compositionally biased region" description="Basic and acidic residues" evidence="1">
    <location>
        <begin position="75"/>
        <end position="93"/>
    </location>
</feature>
<feature type="region of interest" description="Disordered" evidence="1">
    <location>
        <begin position="60"/>
        <end position="93"/>
    </location>
</feature>
<organism evidence="2 3">
    <name type="scientific">Striga asiatica</name>
    <name type="common">Asiatic witchweed</name>
    <name type="synonym">Buchnera asiatica</name>
    <dbReference type="NCBI Taxonomy" id="4170"/>
    <lineage>
        <taxon>Eukaryota</taxon>
        <taxon>Viridiplantae</taxon>
        <taxon>Streptophyta</taxon>
        <taxon>Embryophyta</taxon>
        <taxon>Tracheophyta</taxon>
        <taxon>Spermatophyta</taxon>
        <taxon>Magnoliopsida</taxon>
        <taxon>eudicotyledons</taxon>
        <taxon>Gunneridae</taxon>
        <taxon>Pentapetalae</taxon>
        <taxon>asterids</taxon>
        <taxon>lamiids</taxon>
        <taxon>Lamiales</taxon>
        <taxon>Orobanchaceae</taxon>
        <taxon>Buchnereae</taxon>
        <taxon>Striga</taxon>
    </lineage>
</organism>
<evidence type="ECO:0000256" key="1">
    <source>
        <dbReference type="SAM" id="MobiDB-lite"/>
    </source>
</evidence>
<gene>
    <name evidence="2" type="ORF">STAS_14065</name>
</gene>
<evidence type="ECO:0000313" key="3">
    <source>
        <dbReference type="Proteomes" id="UP000325081"/>
    </source>
</evidence>
<dbReference type="Proteomes" id="UP000325081">
    <property type="component" value="Unassembled WGS sequence"/>
</dbReference>
<keyword evidence="2" id="KW-0670">Pyruvate</keyword>
<protein>
    <submittedName>
        <fullName evidence="2">Pyruvate dehydrogenase E1 alpha</fullName>
    </submittedName>
</protein>
<dbReference type="AlphaFoldDB" id="A0A5A7PYB8"/>
<feature type="non-terminal residue" evidence="2">
    <location>
        <position position="187"/>
    </location>
</feature>